<dbReference type="GO" id="GO:0047324">
    <property type="term" value="F:phosphoenolpyruvate-glycerone phosphotransferase activity"/>
    <property type="evidence" value="ECO:0007669"/>
    <property type="project" value="UniProtKB-EC"/>
</dbReference>
<evidence type="ECO:0000259" key="1">
    <source>
        <dbReference type="PROSITE" id="PS51481"/>
    </source>
</evidence>
<keyword evidence="2" id="KW-0418">Kinase</keyword>
<reference evidence="2 3" key="1">
    <citation type="submission" date="2019-04" db="EMBL/GenBank/DDBJ databases">
        <authorList>
            <person name="Li M."/>
            <person name="Gao C."/>
        </authorList>
    </citation>
    <scope>NUCLEOTIDE SEQUENCE [LARGE SCALE GENOMIC DNA]</scope>
    <source>
        <strain evidence="2 3">BGMRC 2031</strain>
    </source>
</reference>
<dbReference type="NCBIfam" id="TIGR02363">
    <property type="entry name" value="dhaK1"/>
    <property type="match status" value="1"/>
</dbReference>
<dbReference type="RefSeq" id="WP_136989388.1">
    <property type="nucleotide sequence ID" value="NZ_SZPQ01000006.1"/>
</dbReference>
<dbReference type="EC" id="2.7.1.121" evidence="2"/>
<proteinExistence type="predicted"/>
<dbReference type="PANTHER" id="PTHR28629:SF4">
    <property type="entry name" value="TRIOKINASE_FMN CYCLASE"/>
    <property type="match status" value="1"/>
</dbReference>
<dbReference type="Gene3D" id="3.30.1180.20">
    <property type="entry name" value="Dihydroxyacetone kinase, domain 2"/>
    <property type="match status" value="1"/>
</dbReference>
<organism evidence="2 3">
    <name type="scientific">Martelella alba</name>
    <dbReference type="NCBI Taxonomy" id="2590451"/>
    <lineage>
        <taxon>Bacteria</taxon>
        <taxon>Pseudomonadati</taxon>
        <taxon>Pseudomonadota</taxon>
        <taxon>Alphaproteobacteria</taxon>
        <taxon>Hyphomicrobiales</taxon>
        <taxon>Aurantimonadaceae</taxon>
        <taxon>Martelella</taxon>
    </lineage>
</organism>
<sequence>MKKFINGVDDLLAGQLAGLVAAHPALTLHRDPVYVTRAGAPVKDKVALISGGGSGHEPMHAGYIGDGMLDGACPGEIFTSPTPDQMYECGMALNGGPGVMLLIKNYTGDVMNFETAAELLHDAGIPVATVLVDDDVAVKDSLYTAGRRGVANTVVLEKLLGAAAARGDGLEKLQELGHRYNNNGFSLGVALGACTVPAAGRPSFTLKEDEMEFGVGIHGEPGIERRTFRTLDDTVDQMFATLIENGDYQRTIRRWDRENGQWREETQHRQALGRGDQVIAMVNNLGGVPLSELYGVYHRLTACCADAGIDIARCLVGSWCTSLDMYGMSITLMRADRETLELWDAPVNTPALRWGC</sequence>
<evidence type="ECO:0000313" key="2">
    <source>
        <dbReference type="EMBL" id="TKI07178.1"/>
    </source>
</evidence>
<dbReference type="Proteomes" id="UP000305202">
    <property type="component" value="Unassembled WGS sequence"/>
</dbReference>
<keyword evidence="3" id="KW-1185">Reference proteome</keyword>
<dbReference type="SUPFAM" id="SSF82549">
    <property type="entry name" value="DAK1/DegV-like"/>
    <property type="match status" value="1"/>
</dbReference>
<accession>A0ABY2SN62</accession>
<dbReference type="Gene3D" id="3.40.50.10440">
    <property type="entry name" value="Dihydroxyacetone kinase, domain 1"/>
    <property type="match status" value="1"/>
</dbReference>
<dbReference type="Pfam" id="PF02733">
    <property type="entry name" value="Dak1"/>
    <property type="match status" value="1"/>
</dbReference>
<dbReference type="PROSITE" id="PS51481">
    <property type="entry name" value="DHAK"/>
    <property type="match status" value="1"/>
</dbReference>
<comment type="caution">
    <text evidence="2">The sequence shown here is derived from an EMBL/GenBank/DDBJ whole genome shotgun (WGS) entry which is preliminary data.</text>
</comment>
<dbReference type="PANTHER" id="PTHR28629">
    <property type="entry name" value="TRIOKINASE/FMN CYCLASE"/>
    <property type="match status" value="1"/>
</dbReference>
<feature type="domain" description="DhaK" evidence="1">
    <location>
        <begin position="7"/>
        <end position="354"/>
    </location>
</feature>
<name>A0ABY2SN62_9HYPH</name>
<protein>
    <submittedName>
        <fullName evidence="2">Dihydroxyacetone kinase subunit DhaK</fullName>
        <ecNumber evidence="2">2.7.1.121</ecNumber>
    </submittedName>
</protein>
<dbReference type="InterPro" id="IPR012736">
    <property type="entry name" value="DhaK_1"/>
</dbReference>
<dbReference type="EMBL" id="SZPQ01000006">
    <property type="protein sequence ID" value="TKI07178.1"/>
    <property type="molecule type" value="Genomic_DNA"/>
</dbReference>
<gene>
    <name evidence="2" type="primary">dhaK</name>
    <name evidence="2" type="ORF">FCN80_07045</name>
</gene>
<keyword evidence="2" id="KW-0808">Transferase</keyword>
<dbReference type="InterPro" id="IPR004006">
    <property type="entry name" value="DhaK_dom"/>
</dbReference>
<evidence type="ECO:0000313" key="3">
    <source>
        <dbReference type="Proteomes" id="UP000305202"/>
    </source>
</evidence>
<dbReference type="InterPro" id="IPR050861">
    <property type="entry name" value="Dihydroxyacetone_Kinase"/>
</dbReference>